<comment type="caution">
    <text evidence="2">The sequence shown here is derived from an EMBL/GenBank/DDBJ whole genome shotgun (WGS) entry which is preliminary data.</text>
</comment>
<feature type="region of interest" description="Disordered" evidence="1">
    <location>
        <begin position="1"/>
        <end position="137"/>
    </location>
</feature>
<feature type="compositionally biased region" description="Basic and acidic residues" evidence="1">
    <location>
        <begin position="101"/>
        <end position="137"/>
    </location>
</feature>
<feature type="compositionally biased region" description="Basic and acidic residues" evidence="1">
    <location>
        <begin position="53"/>
        <end position="68"/>
    </location>
</feature>
<feature type="region of interest" description="Disordered" evidence="1">
    <location>
        <begin position="152"/>
        <end position="220"/>
    </location>
</feature>
<reference evidence="2" key="1">
    <citation type="journal article" date="2023" name="Mol. Biol. Evol.">
        <title>Third-Generation Sequencing Reveals the Adaptive Role of the Epigenome in Three Deep-Sea Polychaetes.</title>
        <authorList>
            <person name="Perez M."/>
            <person name="Aroh O."/>
            <person name="Sun Y."/>
            <person name="Lan Y."/>
            <person name="Juniper S.K."/>
            <person name="Young C.R."/>
            <person name="Angers B."/>
            <person name="Qian P.Y."/>
        </authorList>
    </citation>
    <scope>NUCLEOTIDE SEQUENCE</scope>
    <source>
        <strain evidence="2">R07B-5</strain>
    </source>
</reference>
<evidence type="ECO:0000256" key="1">
    <source>
        <dbReference type="SAM" id="MobiDB-lite"/>
    </source>
</evidence>
<keyword evidence="3" id="KW-1185">Reference proteome</keyword>
<protein>
    <submittedName>
        <fullName evidence="2">Uncharacterized protein</fullName>
    </submittedName>
</protein>
<dbReference type="EMBL" id="JAODUO010000227">
    <property type="protein sequence ID" value="KAK2185665.1"/>
    <property type="molecule type" value="Genomic_DNA"/>
</dbReference>
<name>A0AAD9P067_RIDPI</name>
<evidence type="ECO:0000313" key="2">
    <source>
        <dbReference type="EMBL" id="KAK2185665.1"/>
    </source>
</evidence>
<gene>
    <name evidence="2" type="ORF">NP493_227g03016</name>
</gene>
<dbReference type="Proteomes" id="UP001209878">
    <property type="component" value="Unassembled WGS sequence"/>
</dbReference>
<sequence>MPATPGRPHSPTLHPRTRNEASEYALRARATGDWFRHDGKNVEVAPTPPSRLTNERAHEFAEKNKGEPDQWYQHDPSNPTEPPPAPRQPTADSRQYSTKIYGRDEPWYKHDDNRDYFSPRPKDKLMSHGAEDNKEKIGKADTMDWFRHDHGAADQRQATPARHRTPQYAAETTGEIADRVRPAGSPSWASYENGAGDATPQRPPPTRLTAPGAGEFLDRNRHGNVDEWFGHHPEVGTPRYSDTPRVGTLEGQEIAVKNRGESEKWYDYDANRDYRDPQPGGKGSNTADMVERSRGGAMERILRQEERGGSARGPDARVKPEARDTAEKNLKGVMDKFLNQDLNADYHSARPGPRVRPEASDTFEKNKGVMADCLQGHPAPPPNRAANRVKPEAQEYAVRNKGTAAKVISDPGALPSSSRLGGRVKPEAAEYAERNKGTMASLLTDYGGPSNEPVRAPRLKTDLARELAERNRGTVGSLFGMGGY</sequence>
<evidence type="ECO:0000313" key="3">
    <source>
        <dbReference type="Proteomes" id="UP001209878"/>
    </source>
</evidence>
<accession>A0AAD9P067</accession>
<organism evidence="2 3">
    <name type="scientific">Ridgeia piscesae</name>
    <name type="common">Tubeworm</name>
    <dbReference type="NCBI Taxonomy" id="27915"/>
    <lineage>
        <taxon>Eukaryota</taxon>
        <taxon>Metazoa</taxon>
        <taxon>Spiralia</taxon>
        <taxon>Lophotrochozoa</taxon>
        <taxon>Annelida</taxon>
        <taxon>Polychaeta</taxon>
        <taxon>Sedentaria</taxon>
        <taxon>Canalipalpata</taxon>
        <taxon>Sabellida</taxon>
        <taxon>Siboglinidae</taxon>
        <taxon>Ridgeia</taxon>
    </lineage>
</organism>
<feature type="region of interest" description="Disordered" evidence="1">
    <location>
        <begin position="269"/>
        <end position="289"/>
    </location>
</feature>
<feature type="region of interest" description="Disordered" evidence="1">
    <location>
        <begin position="303"/>
        <end position="323"/>
    </location>
</feature>
<proteinExistence type="predicted"/>
<dbReference type="AlphaFoldDB" id="A0AAD9P067"/>